<dbReference type="STRING" id="284577.SAMN05216571_10173"/>
<evidence type="ECO:0000313" key="2">
    <source>
        <dbReference type="EMBL" id="SDF65588.1"/>
    </source>
</evidence>
<reference evidence="2 3" key="1">
    <citation type="submission" date="2016-10" db="EMBL/GenBank/DDBJ databases">
        <authorList>
            <person name="de Groot N.N."/>
        </authorList>
    </citation>
    <scope>NUCLEOTIDE SEQUENCE [LARGE SCALE GENOMIC DNA]</scope>
    <source>
        <strain evidence="2 3">BH539</strain>
    </source>
</reference>
<dbReference type="AlphaFoldDB" id="A0A1G7MUS6"/>
<organism evidence="2 3">
    <name type="scientific">Onishia taeanensis</name>
    <dbReference type="NCBI Taxonomy" id="284577"/>
    <lineage>
        <taxon>Bacteria</taxon>
        <taxon>Pseudomonadati</taxon>
        <taxon>Pseudomonadota</taxon>
        <taxon>Gammaproteobacteria</taxon>
        <taxon>Oceanospirillales</taxon>
        <taxon>Halomonadaceae</taxon>
        <taxon>Onishia</taxon>
    </lineage>
</organism>
<name>A0A1G7MUS6_9GAMM</name>
<dbReference type="EMBL" id="FNCI01000001">
    <property type="protein sequence ID" value="SDF65588.1"/>
    <property type="molecule type" value="Genomic_DNA"/>
</dbReference>
<keyword evidence="3" id="KW-1185">Reference proteome</keyword>
<dbReference type="OrthoDB" id="25491at2"/>
<feature type="chain" id="PRO_5011603094" description="DUF3108 domain-containing protein" evidence="1">
    <location>
        <begin position="32"/>
        <end position="238"/>
    </location>
</feature>
<sequence length="238" mass="26353">MKLATARCQPGLAGLLTALALVLIAPINAVAADNEAAPRPFEATYRLEIDGWPDADISHSLRRQGSNWVSEMRASVAVANGWERGRFTLAEDGVTSSDYAGGYSLLGIGEDYRIGESELTAWPDRQAALFELSRQASQASCWHPQVAPCTLTYTNYKGETKHYYYRRLETTTLDLPAGNFSAVTVSLWRGEHPDRDLRLTFTPEVPGLLLAADYFKDGERTSHLSLKRLRFNDLAKAN</sequence>
<feature type="signal peptide" evidence="1">
    <location>
        <begin position="1"/>
        <end position="31"/>
    </location>
</feature>
<gene>
    <name evidence="2" type="ORF">SAMN05216571_10173</name>
</gene>
<proteinExistence type="predicted"/>
<dbReference type="Proteomes" id="UP000198641">
    <property type="component" value="Unassembled WGS sequence"/>
</dbReference>
<evidence type="ECO:0008006" key="4">
    <source>
        <dbReference type="Google" id="ProtNLM"/>
    </source>
</evidence>
<protein>
    <recommendedName>
        <fullName evidence="4">DUF3108 domain-containing protein</fullName>
    </recommendedName>
</protein>
<evidence type="ECO:0000256" key="1">
    <source>
        <dbReference type="SAM" id="SignalP"/>
    </source>
</evidence>
<dbReference type="RefSeq" id="WP_092521966.1">
    <property type="nucleotide sequence ID" value="NZ_FNCI01000001.1"/>
</dbReference>
<keyword evidence="1" id="KW-0732">Signal</keyword>
<accession>A0A1G7MUS6</accession>
<evidence type="ECO:0000313" key="3">
    <source>
        <dbReference type="Proteomes" id="UP000198641"/>
    </source>
</evidence>